<dbReference type="InterPro" id="IPR012854">
    <property type="entry name" value="Cu_amine_oxidase-like_N"/>
</dbReference>
<name>A0ABS1JGM2_9BACL</name>
<dbReference type="Pfam" id="PF07833">
    <property type="entry name" value="Cu_amine_oxidN1"/>
    <property type="match status" value="1"/>
</dbReference>
<keyword evidence="1" id="KW-0732">Signal</keyword>
<dbReference type="SUPFAM" id="SSF55383">
    <property type="entry name" value="Copper amine oxidase, domain N"/>
    <property type="match status" value="1"/>
</dbReference>
<feature type="signal peptide" evidence="1">
    <location>
        <begin position="1"/>
        <end position="28"/>
    </location>
</feature>
<dbReference type="Gene3D" id="3.30.457.10">
    <property type="entry name" value="Copper amine oxidase-like, N-terminal domain"/>
    <property type="match status" value="1"/>
</dbReference>
<evidence type="ECO:0000259" key="2">
    <source>
        <dbReference type="Pfam" id="PF07833"/>
    </source>
</evidence>
<evidence type="ECO:0000256" key="1">
    <source>
        <dbReference type="SAM" id="SignalP"/>
    </source>
</evidence>
<evidence type="ECO:0000313" key="3">
    <source>
        <dbReference type="EMBL" id="MBL0389440.1"/>
    </source>
</evidence>
<reference evidence="3 4" key="1">
    <citation type="submission" date="2021-01" db="EMBL/GenBank/DDBJ databases">
        <title>Tumebacillus sp. strain ITR2 16S ribosomal RNA gene Genome sequencing and assembly.</title>
        <authorList>
            <person name="Kang M."/>
        </authorList>
    </citation>
    <scope>NUCLEOTIDE SEQUENCE [LARGE SCALE GENOMIC DNA]</scope>
    <source>
        <strain evidence="3 4">ITR2</strain>
    </source>
</reference>
<dbReference type="EMBL" id="JAEQNB010000011">
    <property type="protein sequence ID" value="MBL0389440.1"/>
    <property type="molecule type" value="Genomic_DNA"/>
</dbReference>
<sequence length="399" mass="44793">MKKWTLPLTGLTTTALLLSGTPATTSLADTVQVPEIRMNNAPVNFPDAKPYIDENDRTMVPVRFIAEGMGAKVDWFELTQTVVINMNGKDIRLHIGEDTATVNGTPSQLDTKTVKRNDRTYVPLRFVSETLGASVFWFGEQNVVSISFADNQPGTNTGGQTGGNINDVPKPVGDINLVDVKDIDPWGRKVRTTNLPKNASDYPYILEGVSNDMYEMKFGDVFGKGTPKSPNTLYTTRKDEFTKKHIDTWLDRVRKHYQLVLNVDYRTLTDDWANQIAETTSASPEDVWKGPITDYIKWAKENEIQIEGSLEPEPSMIYHDGFSSYHVRSKIKYRVIHYNEKQKVFYDSSYNLPPCELGVWYSGYVDVAIGGGSISGYLGDDVFVSGNATITRDSWIQKQ</sequence>
<dbReference type="RefSeq" id="WP_201638428.1">
    <property type="nucleotide sequence ID" value="NZ_JAEQNB010000011.1"/>
</dbReference>
<gene>
    <name evidence="3" type="ORF">JJB07_22880</name>
</gene>
<organism evidence="3 4">
    <name type="scientific">Tumebacillus amylolyticus</name>
    <dbReference type="NCBI Taxonomy" id="2801339"/>
    <lineage>
        <taxon>Bacteria</taxon>
        <taxon>Bacillati</taxon>
        <taxon>Bacillota</taxon>
        <taxon>Bacilli</taxon>
        <taxon>Bacillales</taxon>
        <taxon>Alicyclobacillaceae</taxon>
        <taxon>Tumebacillus</taxon>
    </lineage>
</organism>
<proteinExistence type="predicted"/>
<protein>
    <submittedName>
        <fullName evidence="3">Copper amine oxidase N-terminal domain-containing protein</fullName>
    </submittedName>
</protein>
<evidence type="ECO:0000313" key="4">
    <source>
        <dbReference type="Proteomes" id="UP000602284"/>
    </source>
</evidence>
<feature type="domain" description="Copper amine oxidase-like N-terminal" evidence="2">
    <location>
        <begin position="38"/>
        <end position="146"/>
    </location>
</feature>
<dbReference type="InterPro" id="IPR036582">
    <property type="entry name" value="Mao_N_sf"/>
</dbReference>
<keyword evidence="4" id="KW-1185">Reference proteome</keyword>
<accession>A0ABS1JGM2</accession>
<comment type="caution">
    <text evidence="3">The sequence shown here is derived from an EMBL/GenBank/DDBJ whole genome shotgun (WGS) entry which is preliminary data.</text>
</comment>
<dbReference type="Proteomes" id="UP000602284">
    <property type="component" value="Unassembled WGS sequence"/>
</dbReference>
<feature type="chain" id="PRO_5047171431" evidence="1">
    <location>
        <begin position="29"/>
        <end position="399"/>
    </location>
</feature>